<evidence type="ECO:0000256" key="2">
    <source>
        <dbReference type="SAM" id="Phobius"/>
    </source>
</evidence>
<evidence type="ECO:0000256" key="1">
    <source>
        <dbReference type="SAM" id="MobiDB-lite"/>
    </source>
</evidence>
<reference evidence="3" key="1">
    <citation type="submission" date="2021-03" db="EMBL/GenBank/DDBJ databases">
        <title>Antimicrobial resistance genes in bacteria isolated from Japanese honey, and their potential for conferring macrolide and lincosamide resistance in the American foulbrood pathogen Paenibacillus larvae.</title>
        <authorList>
            <person name="Okamoto M."/>
            <person name="Kumagai M."/>
            <person name="Kanamori H."/>
            <person name="Takamatsu D."/>
        </authorList>
    </citation>
    <scope>NUCLEOTIDE SEQUENCE</scope>
    <source>
        <strain evidence="3">J40TS1</strain>
    </source>
</reference>
<keyword evidence="4" id="KW-1185">Reference proteome</keyword>
<keyword evidence="2" id="KW-0472">Membrane</keyword>
<accession>A0A919YNK5</accession>
<feature type="region of interest" description="Disordered" evidence="1">
    <location>
        <begin position="306"/>
        <end position="358"/>
    </location>
</feature>
<dbReference type="EMBL" id="BOSE01000005">
    <property type="protein sequence ID" value="GIP17173.1"/>
    <property type="molecule type" value="Genomic_DNA"/>
</dbReference>
<name>A0A919YNK5_9BACL</name>
<organism evidence="3 4">
    <name type="scientific">Paenibacillus montaniterrae</name>
    <dbReference type="NCBI Taxonomy" id="429341"/>
    <lineage>
        <taxon>Bacteria</taxon>
        <taxon>Bacillati</taxon>
        <taxon>Bacillota</taxon>
        <taxon>Bacilli</taxon>
        <taxon>Bacillales</taxon>
        <taxon>Paenibacillaceae</taxon>
        <taxon>Paenibacillus</taxon>
    </lineage>
</organism>
<sequence>MARWGRRGLSWYISQWLDGREQRPTPFSTGWAKRKWLEQPKPLVRKSKPSYGMFKAKKTTRPIRNRSAVAFSTERKDAVQGFKLNRLSKPANTGKRSVWKRVVILFLIGLLAIIIPAFVFVEKNIREPLMHVAKIRVKQVATQAINGAVTEQVAQRVASESLIDWKMDSNGKISGFMLNYNEHMRITSSTIETVQGTLTDLQHMPERIPLGHALDSAIISTYGPKIPVSFEPLGAVKVELNTREKNAAINMVLVEVYIKVITEVAIIIPFDMEPEIVETEIPISYLLVVGDVPMYYYDSKGQPIGESAPQAPNISVPLQQGQGVSSGSAEQKEEAHGTEEGFNELEKQQEGKGLLMTP</sequence>
<feature type="compositionally biased region" description="Basic and acidic residues" evidence="1">
    <location>
        <begin position="330"/>
        <end position="350"/>
    </location>
</feature>
<evidence type="ECO:0000313" key="4">
    <source>
        <dbReference type="Proteomes" id="UP000683139"/>
    </source>
</evidence>
<dbReference type="NCBIfam" id="TIGR02832">
    <property type="entry name" value="spo_yunB"/>
    <property type="match status" value="1"/>
</dbReference>
<comment type="caution">
    <text evidence="3">The sequence shown here is derived from an EMBL/GenBank/DDBJ whole genome shotgun (WGS) entry which is preliminary data.</text>
</comment>
<dbReference type="RefSeq" id="WP_246563559.1">
    <property type="nucleotide sequence ID" value="NZ_BOSE01000005.1"/>
</dbReference>
<feature type="transmembrane region" description="Helical" evidence="2">
    <location>
        <begin position="102"/>
        <end position="121"/>
    </location>
</feature>
<gene>
    <name evidence="3" type="ORF">J40TS1_28150</name>
</gene>
<keyword evidence="2" id="KW-1133">Transmembrane helix</keyword>
<protein>
    <recommendedName>
        <fullName evidence="5">Sporulation protein YunB</fullName>
    </recommendedName>
</protein>
<evidence type="ECO:0008006" key="5">
    <source>
        <dbReference type="Google" id="ProtNLM"/>
    </source>
</evidence>
<keyword evidence="2" id="KW-0812">Transmembrane</keyword>
<dbReference type="AlphaFoldDB" id="A0A919YNK5"/>
<feature type="compositionally biased region" description="Polar residues" evidence="1">
    <location>
        <begin position="310"/>
        <end position="329"/>
    </location>
</feature>
<dbReference type="Proteomes" id="UP000683139">
    <property type="component" value="Unassembled WGS sequence"/>
</dbReference>
<evidence type="ECO:0000313" key="3">
    <source>
        <dbReference type="EMBL" id="GIP17173.1"/>
    </source>
</evidence>
<dbReference type="InterPro" id="IPR014197">
    <property type="entry name" value="Sporulation_prot_YunB"/>
</dbReference>
<dbReference type="Pfam" id="PF09560">
    <property type="entry name" value="Spore_YunB"/>
    <property type="match status" value="1"/>
</dbReference>
<proteinExistence type="predicted"/>